<reference evidence="1" key="1">
    <citation type="submission" date="2021-03" db="EMBL/GenBank/DDBJ databases">
        <authorList>
            <person name="Tagirdzhanova G."/>
        </authorList>
    </citation>
    <scope>NUCLEOTIDE SEQUENCE</scope>
</reference>
<evidence type="ECO:0000313" key="1">
    <source>
        <dbReference type="EMBL" id="CAF9943297.1"/>
    </source>
</evidence>
<sequence length="63" mass="7130">MASLQEDNLLTETRLAPASPGRRFVTDIFQQVDEHQNDGVKEQLLPCMSSLLRSEEALLEVMQ</sequence>
<proteinExistence type="predicted"/>
<dbReference type="EMBL" id="CAJPDR010000959">
    <property type="protein sequence ID" value="CAF9943297.1"/>
    <property type="molecule type" value="Genomic_DNA"/>
</dbReference>
<evidence type="ECO:0000313" key="2">
    <source>
        <dbReference type="Proteomes" id="UP000664203"/>
    </source>
</evidence>
<protein>
    <submittedName>
        <fullName evidence="1">Uncharacterized protein</fullName>
    </submittedName>
</protein>
<comment type="caution">
    <text evidence="1">The sequence shown here is derived from an EMBL/GenBank/DDBJ whole genome shotgun (WGS) entry which is preliminary data.</text>
</comment>
<feature type="non-terminal residue" evidence="1">
    <location>
        <position position="63"/>
    </location>
</feature>
<dbReference type="Proteomes" id="UP000664203">
    <property type="component" value="Unassembled WGS sequence"/>
</dbReference>
<gene>
    <name evidence="1" type="ORF">ALECFALPRED_011000</name>
</gene>
<organism evidence="1 2">
    <name type="scientific">Alectoria fallacina</name>
    <dbReference type="NCBI Taxonomy" id="1903189"/>
    <lineage>
        <taxon>Eukaryota</taxon>
        <taxon>Fungi</taxon>
        <taxon>Dikarya</taxon>
        <taxon>Ascomycota</taxon>
        <taxon>Pezizomycotina</taxon>
        <taxon>Lecanoromycetes</taxon>
        <taxon>OSLEUM clade</taxon>
        <taxon>Lecanoromycetidae</taxon>
        <taxon>Lecanorales</taxon>
        <taxon>Lecanorineae</taxon>
        <taxon>Parmeliaceae</taxon>
        <taxon>Alectoria</taxon>
    </lineage>
</organism>
<dbReference type="AlphaFoldDB" id="A0A8H3J9I9"/>
<name>A0A8H3J9I9_9LECA</name>
<accession>A0A8H3J9I9</accession>
<keyword evidence="2" id="KW-1185">Reference proteome</keyword>